<sequence length="231" mass="26360">MEVFLPLLRIIEERRPFVIGVTGSVAVGKTTFCRVMQQLISEAIGPVEIVSTDGFLYPTRVLEAQGIMHLKGFPRSYDRAKMHRFLADLRAGKAANAPVYSHETYDVVEGGGRSLENPGMVIFEGVAAFYDPASIDLAIYLDADEEVVEQWFLARLLGLRERAEPDSFYWQFRQMATDEFLDRARGVWREVNLVNLRENIAPTQEYADVVLRKESDHHISRITIRERSQPL</sequence>
<name>A0A068NU04_FIMGI</name>
<proteinExistence type="predicted"/>
<feature type="domain" description="Phosphoribulokinase/uridine kinase" evidence="1">
    <location>
        <begin position="18"/>
        <end position="155"/>
    </location>
</feature>
<dbReference type="Gene3D" id="3.40.50.300">
    <property type="entry name" value="P-loop containing nucleotide triphosphate hydrolases"/>
    <property type="match status" value="1"/>
</dbReference>
<dbReference type="SUPFAM" id="SSF52540">
    <property type="entry name" value="P-loop containing nucleoside triphosphate hydrolases"/>
    <property type="match status" value="1"/>
</dbReference>
<evidence type="ECO:0000313" key="2">
    <source>
        <dbReference type="EMBL" id="AIE85049.1"/>
    </source>
</evidence>
<dbReference type="AlphaFoldDB" id="A0A068NU04"/>
<dbReference type="UniPathway" id="UPA00241">
    <property type="reaction ID" value="UER00352"/>
</dbReference>
<keyword evidence="2" id="KW-0808">Transferase</keyword>
<dbReference type="PANTHER" id="PTHR10285">
    <property type="entry name" value="URIDINE KINASE"/>
    <property type="match status" value="1"/>
</dbReference>
<organism evidence="2 3">
    <name type="scientific">Fimbriimonas ginsengisoli Gsoil 348</name>
    <dbReference type="NCBI Taxonomy" id="661478"/>
    <lineage>
        <taxon>Bacteria</taxon>
        <taxon>Bacillati</taxon>
        <taxon>Armatimonadota</taxon>
        <taxon>Fimbriimonadia</taxon>
        <taxon>Fimbriimonadales</taxon>
        <taxon>Fimbriimonadaceae</taxon>
        <taxon>Fimbriimonas</taxon>
    </lineage>
</organism>
<dbReference type="Pfam" id="PF00485">
    <property type="entry name" value="PRK"/>
    <property type="match status" value="1"/>
</dbReference>
<protein>
    <submittedName>
        <fullName evidence="2">Pantothenate kinase</fullName>
    </submittedName>
</protein>
<dbReference type="eggNOG" id="COG1072">
    <property type="taxonomic scope" value="Bacteria"/>
</dbReference>
<dbReference type="GO" id="GO:0005524">
    <property type="term" value="F:ATP binding"/>
    <property type="evidence" value="ECO:0007669"/>
    <property type="project" value="InterPro"/>
</dbReference>
<evidence type="ECO:0000313" key="3">
    <source>
        <dbReference type="Proteomes" id="UP000027982"/>
    </source>
</evidence>
<dbReference type="STRING" id="661478.OP10G_1681"/>
<dbReference type="HOGENOM" id="CLU_053818_0_0_0"/>
<dbReference type="GO" id="GO:0016301">
    <property type="term" value="F:kinase activity"/>
    <property type="evidence" value="ECO:0007669"/>
    <property type="project" value="UniProtKB-KW"/>
</dbReference>
<keyword evidence="2" id="KW-0418">Kinase</keyword>
<dbReference type="InterPro" id="IPR027417">
    <property type="entry name" value="P-loop_NTPase"/>
</dbReference>
<dbReference type="InterPro" id="IPR006083">
    <property type="entry name" value="PRK/URK"/>
</dbReference>
<dbReference type="KEGG" id="fgi:OP10G_1681"/>
<dbReference type="GO" id="GO:0015937">
    <property type="term" value="P:coenzyme A biosynthetic process"/>
    <property type="evidence" value="ECO:0007669"/>
    <property type="project" value="UniProtKB-UniPathway"/>
</dbReference>
<keyword evidence="3" id="KW-1185">Reference proteome</keyword>
<accession>A0A068NU04</accession>
<gene>
    <name evidence="2" type="ORF">OP10G_1681</name>
</gene>
<reference evidence="2 3" key="1">
    <citation type="journal article" date="2014" name="PLoS ONE">
        <title>The first complete genome sequence of the class fimbriimonadia in the phylum armatimonadetes.</title>
        <authorList>
            <person name="Hu Z.Y."/>
            <person name="Wang Y.Z."/>
            <person name="Im W.T."/>
            <person name="Wang S.Y."/>
            <person name="Zhao G.P."/>
            <person name="Zheng H.J."/>
            <person name="Quan Z.X."/>
        </authorList>
    </citation>
    <scope>NUCLEOTIDE SEQUENCE [LARGE SCALE GENOMIC DNA]</scope>
    <source>
        <strain evidence="2">Gsoil 348</strain>
    </source>
</reference>
<evidence type="ECO:0000259" key="1">
    <source>
        <dbReference type="Pfam" id="PF00485"/>
    </source>
</evidence>
<dbReference type="EMBL" id="CP007139">
    <property type="protein sequence ID" value="AIE85049.1"/>
    <property type="molecule type" value="Genomic_DNA"/>
</dbReference>
<dbReference type="Proteomes" id="UP000027982">
    <property type="component" value="Chromosome"/>
</dbReference>